<evidence type="ECO:0000259" key="1">
    <source>
        <dbReference type="SMART" id="SM00849"/>
    </source>
</evidence>
<accession>A0A6J4UL05</accession>
<name>A0A6J4UL05_9BACT</name>
<dbReference type="SUPFAM" id="SSF56281">
    <property type="entry name" value="Metallo-hydrolase/oxidoreductase"/>
    <property type="match status" value="1"/>
</dbReference>
<dbReference type="EC" id="3.1.2.6" evidence="2"/>
<dbReference type="InterPro" id="IPR036866">
    <property type="entry name" value="RibonucZ/Hydroxyglut_hydro"/>
</dbReference>
<sequence>MTPLTAPVQLSPHLYILYSEYPHHDSGNAYLITGRYPTLIDCGSQHAFPQLVTNLAQTGLAIRDLTQIIATHGDYDHIQSYHDLRREHPFIRLHIHRQDWPSVQECDPYRNGSYIYNRALEPIAAESCLPLEQGEIIAAGDTTLQVHHTPGHTEGSVCLLGEIDGHRVLFAGDTVGGGMRSLDKAVLEIWAQAAVSWKQSLQRLAALDFEWVLNGHEPARSLPISRARFDRAVASFGWMLSPWFTLDEEDPVSPLTAPATAVFD</sequence>
<organism evidence="2">
    <name type="scientific">uncultured Thermomicrobiales bacterium</name>
    <dbReference type="NCBI Taxonomy" id="1645740"/>
    <lineage>
        <taxon>Bacteria</taxon>
        <taxon>Pseudomonadati</taxon>
        <taxon>Thermomicrobiota</taxon>
        <taxon>Thermomicrobia</taxon>
        <taxon>Thermomicrobiales</taxon>
        <taxon>environmental samples</taxon>
    </lineage>
</organism>
<dbReference type="PANTHER" id="PTHR42951">
    <property type="entry name" value="METALLO-BETA-LACTAMASE DOMAIN-CONTAINING"/>
    <property type="match status" value="1"/>
</dbReference>
<protein>
    <submittedName>
        <fullName evidence="2">Hydroxyacylglutathione hydrolase</fullName>
        <ecNumber evidence="2">3.1.2.6</ecNumber>
    </submittedName>
</protein>
<dbReference type="InterPro" id="IPR050855">
    <property type="entry name" value="NDM-1-like"/>
</dbReference>
<keyword evidence="2" id="KW-0378">Hydrolase</keyword>
<reference evidence="2" key="1">
    <citation type="submission" date="2020-02" db="EMBL/GenBank/DDBJ databases">
        <authorList>
            <person name="Meier V. D."/>
        </authorList>
    </citation>
    <scope>NUCLEOTIDE SEQUENCE</scope>
    <source>
        <strain evidence="2">AVDCRST_MAG87</strain>
    </source>
</reference>
<dbReference type="SMART" id="SM00849">
    <property type="entry name" value="Lactamase_B"/>
    <property type="match status" value="1"/>
</dbReference>
<gene>
    <name evidence="2" type="ORF">AVDCRST_MAG87-800</name>
</gene>
<dbReference type="Gene3D" id="3.60.15.10">
    <property type="entry name" value="Ribonuclease Z/Hydroxyacylglutathione hydrolase-like"/>
    <property type="match status" value="1"/>
</dbReference>
<dbReference type="EMBL" id="CADCWJ010000194">
    <property type="protein sequence ID" value="CAA9550156.1"/>
    <property type="molecule type" value="Genomic_DNA"/>
</dbReference>
<dbReference type="AlphaFoldDB" id="A0A6J4UL05"/>
<dbReference type="GO" id="GO:0004416">
    <property type="term" value="F:hydroxyacylglutathione hydrolase activity"/>
    <property type="evidence" value="ECO:0007669"/>
    <property type="project" value="UniProtKB-EC"/>
</dbReference>
<proteinExistence type="predicted"/>
<dbReference type="Pfam" id="PF00753">
    <property type="entry name" value="Lactamase_B"/>
    <property type="match status" value="1"/>
</dbReference>
<dbReference type="InterPro" id="IPR001279">
    <property type="entry name" value="Metallo-B-lactamas"/>
</dbReference>
<evidence type="ECO:0000313" key="2">
    <source>
        <dbReference type="EMBL" id="CAA9550156.1"/>
    </source>
</evidence>
<feature type="domain" description="Metallo-beta-lactamase" evidence="1">
    <location>
        <begin position="26"/>
        <end position="216"/>
    </location>
</feature>